<feature type="transmembrane region" description="Helical" evidence="1">
    <location>
        <begin position="944"/>
        <end position="966"/>
    </location>
</feature>
<dbReference type="eggNOG" id="COG0841">
    <property type="taxonomic scope" value="Bacteria"/>
</dbReference>
<evidence type="ECO:0000313" key="2">
    <source>
        <dbReference type="EMBL" id="ADN02963.1"/>
    </source>
</evidence>
<dbReference type="PaxDb" id="665571-STHERM_c20280"/>
<keyword evidence="1" id="KW-1133">Transmembrane helix</keyword>
<organism evidence="2 3">
    <name type="scientific">Winmispira thermophila (strain ATCC 49972 / DSM 6192 / RI 19.B1)</name>
    <name type="common">Spirochaeta thermophila</name>
    <dbReference type="NCBI Taxonomy" id="665571"/>
    <lineage>
        <taxon>Bacteria</taxon>
        <taxon>Pseudomonadati</taxon>
        <taxon>Spirochaetota</taxon>
        <taxon>Spirochaetia</taxon>
        <taxon>Winmispirales</taxon>
        <taxon>Winmispiraceae</taxon>
        <taxon>Winmispira</taxon>
    </lineage>
</organism>
<dbReference type="SUPFAM" id="SSF82866">
    <property type="entry name" value="Multidrug efflux transporter AcrB transmembrane domain"/>
    <property type="match status" value="2"/>
</dbReference>
<dbReference type="Gene3D" id="3.30.70.1320">
    <property type="entry name" value="Multidrug efflux transporter AcrB pore domain like"/>
    <property type="match status" value="1"/>
</dbReference>
<dbReference type="InterPro" id="IPR001036">
    <property type="entry name" value="Acrflvin-R"/>
</dbReference>
<feature type="transmembrane region" description="Helical" evidence="1">
    <location>
        <begin position="343"/>
        <end position="364"/>
    </location>
</feature>
<feature type="transmembrane region" description="Helical" evidence="1">
    <location>
        <begin position="445"/>
        <end position="471"/>
    </location>
</feature>
<reference evidence="2 3" key="2">
    <citation type="journal article" date="2010" name="J. Bacteriol.">
        <title>Genome sequence of the polysaccharide-degrading, thermophilic anaerobe Spirochaeta thermophila DSM 6192.</title>
        <authorList>
            <person name="Angelov A."/>
            <person name="Liebl S."/>
            <person name="Ballschmiter M."/>
            <person name="Bomeke M."/>
            <person name="Lehmann R."/>
            <person name="Liesegang H."/>
            <person name="Daniel R."/>
            <person name="Liebl W."/>
        </authorList>
    </citation>
    <scope>NUCLEOTIDE SEQUENCE [LARGE SCALE GENOMIC DNA]</scope>
    <source>
        <strain evidence="3">ATCC 49972 / DSM 6192 / RI 19.B1</strain>
    </source>
</reference>
<dbReference type="KEGG" id="sta:STHERM_c20280"/>
<dbReference type="Proteomes" id="UP000001296">
    <property type="component" value="Chromosome"/>
</dbReference>
<dbReference type="Gene3D" id="3.30.2090.10">
    <property type="entry name" value="Multidrug efflux transporter AcrB TolC docking domain, DN and DC subdomains"/>
    <property type="match status" value="2"/>
</dbReference>
<feature type="transmembrane region" description="Helical" evidence="1">
    <location>
        <begin position="815"/>
        <end position="832"/>
    </location>
</feature>
<accession>E0RQQ7</accession>
<feature type="transmembrane region" description="Helical" evidence="1">
    <location>
        <begin position="370"/>
        <end position="391"/>
    </location>
</feature>
<evidence type="ECO:0008006" key="4">
    <source>
        <dbReference type="Google" id="ProtNLM"/>
    </source>
</evidence>
<dbReference type="PANTHER" id="PTHR32063">
    <property type="match status" value="1"/>
</dbReference>
<name>E0RQQ7_WINT6</name>
<dbReference type="HOGENOM" id="CLU_002755_0_1_12"/>
<dbReference type="SUPFAM" id="SSF82693">
    <property type="entry name" value="Multidrug efflux transporter AcrB pore domain, PN1, PN2, PC1 and PC2 subdomains"/>
    <property type="match status" value="2"/>
</dbReference>
<dbReference type="GO" id="GO:0005886">
    <property type="term" value="C:plasma membrane"/>
    <property type="evidence" value="ECO:0007669"/>
    <property type="project" value="TreeGrafter"/>
</dbReference>
<gene>
    <name evidence="2" type="ordered locus">STHERM_c20280</name>
</gene>
<feature type="transmembrane region" description="Helical" evidence="1">
    <location>
        <begin position="411"/>
        <end position="433"/>
    </location>
</feature>
<evidence type="ECO:0000256" key="1">
    <source>
        <dbReference type="SAM" id="Phobius"/>
    </source>
</evidence>
<dbReference type="Gene3D" id="1.20.1640.10">
    <property type="entry name" value="Multidrug efflux transporter AcrB transmembrane domain"/>
    <property type="match status" value="2"/>
</dbReference>
<evidence type="ECO:0000313" key="3">
    <source>
        <dbReference type="Proteomes" id="UP000001296"/>
    </source>
</evidence>
<dbReference type="EMBL" id="CP001698">
    <property type="protein sequence ID" value="ADN02963.1"/>
    <property type="molecule type" value="Genomic_DNA"/>
</dbReference>
<feature type="transmembrane region" description="Helical" evidence="1">
    <location>
        <begin position="870"/>
        <end position="892"/>
    </location>
</feature>
<feature type="transmembrane region" description="Helical" evidence="1">
    <location>
        <begin position="913"/>
        <end position="932"/>
    </location>
</feature>
<reference key="1">
    <citation type="submission" date="2009-08" db="EMBL/GenBank/DDBJ databases">
        <title>The genome sequence of Spirochaeta thermophila DSM6192.</title>
        <authorList>
            <person name="Angelov A."/>
            <person name="Mientus M."/>
            <person name="Wittenberg S."/>
            <person name="Lehmann R."/>
            <person name="Liesegang H."/>
            <person name="Daniel R."/>
            <person name="Liebl W."/>
        </authorList>
    </citation>
    <scope>NUCLEOTIDE SEQUENCE</scope>
    <source>
        <strain>DSM 6192</strain>
    </source>
</reference>
<proteinExistence type="predicted"/>
<keyword evidence="1" id="KW-0472">Membrane</keyword>
<sequence length="981" mass="108744">MIALLLLLLGVLSVLFLPVDFLPPLTVPRLTVVCSYTGLPAREVRDLITLPLEDTLSTVQGLRHISSTSRDGFAILTLEFSWGTNMEIAAAQTKELIDVAYTRLPHEASKPMILPADPGEQPVMILGVLPTGELSLERLTNLVERELSTAFQQIEGVGSVQVLGGREEEVHIIIDPHRLTSYGLSFSSFVQALNSFTMEIPAGFMKEETTEYIVKVEPLAEEPEDLPTLFIPTPLQPVPVTSIGEVHRDSLEQRSFFFYRGKEGVALLIRRQAGYSPIKIAQEIRTRIPALMESYSHDVEIVVVQDNSILIQESLSSLLFSALLGMGAAFFLILLLMRHLLPALLLILTIPLSMTLSFLLFPIFRLTINVMSLGGLAIAVGMVVDNSAVILENILRLPQKRTKEYILHATAEVAGSTLASTTTTIIVFLPLFFLPGIIGKVFSPLAASVCLTLLSSYLVSITIVPLFLFLIPGEISSPSLSRTPKRVFKILFSLGTKAPVLTSIVVLLSMGIGILGLIHTPFLWLETPQSETYLLEYTFPQNTKLESLKEVASELEAVCTAHDIEAYFLGGYNPEDPYAIAENPDAPTTLKVVAHLPPHHGYTPRSLLSTLSVPLARTINITTSSNLLIEALGLPDTGRSLFYVSGKTPEEAEALAQHILSTYSIPDVQVLPSEKRVSLVVSPIMERVLQYGLDVQTVASTLRTVLWGTYGGSVKEEGRRIPIRIKAPPQFQEERALIEGISLPTEGGDSILFTQLVRFEQREDYPYLLRHDRKDIFILSCARSKETLHLSHMLEREPRVIDVLKLQWSQQLKETMFLFFLAILFLYVLLGYQFESFFLPFIIMLTIPVGFSGIGPFYLLTHTPLSLNTFLGILVLIGTAVNNGIILFEILSQRIKSPLHLISRTYVGSLQRLRAILLTVGSSLLALLPLALDLFGKNAQRSMALSILVGLLCSTFFSLLILPSIFMRFFGRRRKNPPWKP</sequence>
<dbReference type="Gene3D" id="3.30.70.1430">
    <property type="entry name" value="Multidrug efflux transporter AcrB pore domain"/>
    <property type="match status" value="2"/>
</dbReference>
<dbReference type="SUPFAM" id="SSF82714">
    <property type="entry name" value="Multidrug efflux transporter AcrB TolC docking domain, DN and DC subdomains"/>
    <property type="match status" value="2"/>
</dbReference>
<dbReference type="PANTHER" id="PTHR32063:SF0">
    <property type="entry name" value="SWARMING MOTILITY PROTEIN SWRC"/>
    <property type="match status" value="1"/>
</dbReference>
<dbReference type="GO" id="GO:0042910">
    <property type="term" value="F:xenobiotic transmembrane transporter activity"/>
    <property type="evidence" value="ECO:0007669"/>
    <property type="project" value="TreeGrafter"/>
</dbReference>
<feature type="transmembrane region" description="Helical" evidence="1">
    <location>
        <begin position="315"/>
        <end position="336"/>
    </location>
</feature>
<dbReference type="Pfam" id="PF00873">
    <property type="entry name" value="ACR_tran"/>
    <property type="match status" value="2"/>
</dbReference>
<dbReference type="PRINTS" id="PR00702">
    <property type="entry name" value="ACRIFLAVINRP"/>
</dbReference>
<feature type="transmembrane region" description="Helical" evidence="1">
    <location>
        <begin position="837"/>
        <end position="858"/>
    </location>
</feature>
<dbReference type="Gene3D" id="3.30.70.1440">
    <property type="entry name" value="Multidrug efflux transporter AcrB pore domain"/>
    <property type="match status" value="1"/>
</dbReference>
<dbReference type="AlphaFoldDB" id="E0RQQ7"/>
<keyword evidence="1" id="KW-0812">Transmembrane</keyword>
<dbReference type="InterPro" id="IPR027463">
    <property type="entry name" value="AcrB_DN_DC_subdom"/>
</dbReference>
<protein>
    <recommendedName>
        <fullName evidence="4">Acriflavin resistance protein</fullName>
    </recommendedName>
</protein>
<feature type="transmembrane region" description="Helical" evidence="1">
    <location>
        <begin position="491"/>
        <end position="518"/>
    </location>
</feature>